<proteinExistence type="predicted"/>
<keyword evidence="2" id="KW-1185">Reference proteome</keyword>
<reference evidence="1 2" key="1">
    <citation type="submission" date="2016-10" db="EMBL/GenBank/DDBJ databases">
        <title>The Draft Genome Sequence of Actinokineospora bangkokensis 44EHWT reveals the biosynthetic pathway of antifungal compounds Thailandins with unusual extender unit butylmalonyl-CoA.</title>
        <authorList>
            <person name="Greule A."/>
            <person name="Intra B."/>
            <person name="Flemming S."/>
            <person name="Rommel M.G."/>
            <person name="Panbangred W."/>
            <person name="Bechthold A."/>
        </authorList>
    </citation>
    <scope>NUCLEOTIDE SEQUENCE [LARGE SCALE GENOMIC DNA]</scope>
    <source>
        <strain evidence="1 2">44EHW</strain>
    </source>
</reference>
<protein>
    <submittedName>
        <fullName evidence="1">Uncharacterized protein</fullName>
    </submittedName>
</protein>
<dbReference type="STRING" id="1193682.BJP25_11500"/>
<dbReference type="Proteomes" id="UP000186040">
    <property type="component" value="Unassembled WGS sequence"/>
</dbReference>
<sequence length="76" mass="8463">MDLKFTASESGPIQVSFEPIGTFFVLEPDESIYLRTPIGTLDSLQVVWWTGGIEVWVDHPGDHTVLDENGTELDTL</sequence>
<evidence type="ECO:0000313" key="2">
    <source>
        <dbReference type="Proteomes" id="UP000186040"/>
    </source>
</evidence>
<organism evidence="1 2">
    <name type="scientific">Actinokineospora bangkokensis</name>
    <dbReference type="NCBI Taxonomy" id="1193682"/>
    <lineage>
        <taxon>Bacteria</taxon>
        <taxon>Bacillati</taxon>
        <taxon>Actinomycetota</taxon>
        <taxon>Actinomycetes</taxon>
        <taxon>Pseudonocardiales</taxon>
        <taxon>Pseudonocardiaceae</taxon>
        <taxon>Actinokineospora</taxon>
    </lineage>
</organism>
<dbReference type="EMBL" id="MKQR01000007">
    <property type="protein sequence ID" value="OLR94739.1"/>
    <property type="molecule type" value="Genomic_DNA"/>
</dbReference>
<dbReference type="OrthoDB" id="3699905at2"/>
<comment type="caution">
    <text evidence="1">The sequence shown here is derived from an EMBL/GenBank/DDBJ whole genome shotgun (WGS) entry which is preliminary data.</text>
</comment>
<accession>A0A1Q9LRU1</accession>
<gene>
    <name evidence="1" type="ORF">BJP25_11500</name>
</gene>
<evidence type="ECO:0000313" key="1">
    <source>
        <dbReference type="EMBL" id="OLR94739.1"/>
    </source>
</evidence>
<dbReference type="AlphaFoldDB" id="A0A1Q9LRU1"/>
<name>A0A1Q9LRU1_9PSEU</name>